<sequence length="74" mass="8477">WSLLSQWSLICLLSARSLTNKRFNTHWSHTHILRQTVGVPQCRAGDCGTFTLKYIEYNDENLATLGDVNRVRIG</sequence>
<proteinExistence type="predicted"/>
<dbReference type="Proteomes" id="UP001295469">
    <property type="component" value="Chromosome A01"/>
</dbReference>
<reference evidence="2" key="1">
    <citation type="submission" date="2021-01" db="EMBL/GenBank/DDBJ databases">
        <authorList>
            <consortium name="Genoscope - CEA"/>
            <person name="William W."/>
        </authorList>
    </citation>
    <scope>NUCLEOTIDE SEQUENCE</scope>
</reference>
<name>A0A816XYY9_BRANA</name>
<protein>
    <submittedName>
        <fullName evidence="2">(rape) hypothetical protein</fullName>
    </submittedName>
</protein>
<evidence type="ECO:0000256" key="1">
    <source>
        <dbReference type="SAM" id="SignalP"/>
    </source>
</evidence>
<dbReference type="AlphaFoldDB" id="A0A816XYY9"/>
<gene>
    <name evidence="2" type="ORF">DARMORV10_A01P25540.1</name>
</gene>
<accession>A0A816XYY9</accession>
<feature type="non-terminal residue" evidence="2">
    <location>
        <position position="74"/>
    </location>
</feature>
<evidence type="ECO:0000313" key="2">
    <source>
        <dbReference type="EMBL" id="CAF2151858.1"/>
    </source>
</evidence>
<feature type="signal peptide" evidence="1">
    <location>
        <begin position="1"/>
        <end position="19"/>
    </location>
</feature>
<keyword evidence="1" id="KW-0732">Signal</keyword>
<organism evidence="2">
    <name type="scientific">Brassica napus</name>
    <name type="common">Rape</name>
    <dbReference type="NCBI Taxonomy" id="3708"/>
    <lineage>
        <taxon>Eukaryota</taxon>
        <taxon>Viridiplantae</taxon>
        <taxon>Streptophyta</taxon>
        <taxon>Embryophyta</taxon>
        <taxon>Tracheophyta</taxon>
        <taxon>Spermatophyta</taxon>
        <taxon>Magnoliopsida</taxon>
        <taxon>eudicotyledons</taxon>
        <taxon>Gunneridae</taxon>
        <taxon>Pentapetalae</taxon>
        <taxon>rosids</taxon>
        <taxon>malvids</taxon>
        <taxon>Brassicales</taxon>
        <taxon>Brassicaceae</taxon>
        <taxon>Brassiceae</taxon>
        <taxon>Brassica</taxon>
    </lineage>
</organism>
<feature type="chain" id="PRO_5032369943" evidence="1">
    <location>
        <begin position="20"/>
        <end position="74"/>
    </location>
</feature>
<dbReference type="EMBL" id="HG994355">
    <property type="protein sequence ID" value="CAF2151858.1"/>
    <property type="molecule type" value="Genomic_DNA"/>
</dbReference>